<dbReference type="Proteomes" id="UP000218811">
    <property type="component" value="Unassembled WGS sequence"/>
</dbReference>
<dbReference type="Gene3D" id="3.30.710.10">
    <property type="entry name" value="Potassium Channel Kv1.1, Chain A"/>
    <property type="match status" value="1"/>
</dbReference>
<dbReference type="OMA" id="ESAMFAV"/>
<accession>A0A2H3JR57</accession>
<reference evidence="2 3" key="1">
    <citation type="journal article" date="2012" name="Science">
        <title>The Paleozoic origin of enzymatic lignin decomposition reconstructed from 31 fungal genomes.</title>
        <authorList>
            <person name="Floudas D."/>
            <person name="Binder M."/>
            <person name="Riley R."/>
            <person name="Barry K."/>
            <person name="Blanchette R.A."/>
            <person name="Henrissat B."/>
            <person name="Martinez A.T."/>
            <person name="Otillar R."/>
            <person name="Spatafora J.W."/>
            <person name="Yadav J.S."/>
            <person name="Aerts A."/>
            <person name="Benoit I."/>
            <person name="Boyd A."/>
            <person name="Carlson A."/>
            <person name="Copeland A."/>
            <person name="Coutinho P.M."/>
            <person name="de Vries R.P."/>
            <person name="Ferreira P."/>
            <person name="Findley K."/>
            <person name="Foster B."/>
            <person name="Gaskell J."/>
            <person name="Glotzer D."/>
            <person name="Gorecki P."/>
            <person name="Heitman J."/>
            <person name="Hesse C."/>
            <person name="Hori C."/>
            <person name="Igarashi K."/>
            <person name="Jurgens J.A."/>
            <person name="Kallen N."/>
            <person name="Kersten P."/>
            <person name="Kohler A."/>
            <person name="Kuees U."/>
            <person name="Kumar T.K.A."/>
            <person name="Kuo A."/>
            <person name="LaButti K."/>
            <person name="Larrondo L.F."/>
            <person name="Lindquist E."/>
            <person name="Ling A."/>
            <person name="Lombard V."/>
            <person name="Lucas S."/>
            <person name="Lundell T."/>
            <person name="Martin R."/>
            <person name="McLaughlin D.J."/>
            <person name="Morgenstern I."/>
            <person name="Morin E."/>
            <person name="Murat C."/>
            <person name="Nagy L.G."/>
            <person name="Nolan M."/>
            <person name="Ohm R.A."/>
            <person name="Patyshakuliyeva A."/>
            <person name="Rokas A."/>
            <person name="Ruiz-Duenas F.J."/>
            <person name="Sabat G."/>
            <person name="Salamov A."/>
            <person name="Samejima M."/>
            <person name="Schmutz J."/>
            <person name="Slot J.C."/>
            <person name="St John F."/>
            <person name="Stenlid J."/>
            <person name="Sun H."/>
            <person name="Sun S."/>
            <person name="Syed K."/>
            <person name="Tsang A."/>
            <person name="Wiebenga A."/>
            <person name="Young D."/>
            <person name="Pisabarro A."/>
            <person name="Eastwood D.C."/>
            <person name="Martin F."/>
            <person name="Cullen D."/>
            <person name="Grigoriev I.V."/>
            <person name="Hibbett D.S."/>
        </authorList>
    </citation>
    <scope>NUCLEOTIDE SEQUENCE [LARGE SCALE GENOMIC DNA]</scope>
    <source>
        <strain evidence="2 3">MD-104</strain>
    </source>
</reference>
<evidence type="ECO:0000313" key="2">
    <source>
        <dbReference type="EMBL" id="PCH40238.1"/>
    </source>
</evidence>
<organism evidence="2 3">
    <name type="scientific">Wolfiporia cocos (strain MD-104)</name>
    <name type="common">Brown rot fungus</name>
    <dbReference type="NCBI Taxonomy" id="742152"/>
    <lineage>
        <taxon>Eukaryota</taxon>
        <taxon>Fungi</taxon>
        <taxon>Dikarya</taxon>
        <taxon>Basidiomycota</taxon>
        <taxon>Agaricomycotina</taxon>
        <taxon>Agaricomycetes</taxon>
        <taxon>Polyporales</taxon>
        <taxon>Phaeolaceae</taxon>
        <taxon>Wolfiporia</taxon>
    </lineage>
</organism>
<name>A0A2H3JR57_WOLCO</name>
<evidence type="ECO:0008006" key="4">
    <source>
        <dbReference type="Google" id="ProtNLM"/>
    </source>
</evidence>
<sequence>MALDEGVRRDGACYFADRAMCVIRVEDTLFKVPKYLLAHDSSAFEHMFALPAPGNGDSEAGSSQEGLSDDNPIHLCGESAEQFRLLLSILRAPPYEVAAYNTASADIPKLLSIALITNKYHFEKTTEWAIDAVYSVVTGEYGDPAPCGDLSKLSSATLARIAAVALACGHTRLVYYVVQRWADRIQARELSPRPAMAFADEHGLSTLRGVAYYVQLMDCGLEIGQTTTPSYLDPASPPSATPSGSTCGAEDTEDDAHMPLTPKQHLRLLSGYRRLTMLWHRLQHAPPKFAQPGPCTYHVQGCVSTFEAVWSEAAMSARCAALELADVLGRLRCAEEMLNTSIDIAVALSPACKREAMLAVRRLVQEVQDSLHEHFVDLTDPHEGGL</sequence>
<evidence type="ECO:0000256" key="1">
    <source>
        <dbReference type="SAM" id="MobiDB-lite"/>
    </source>
</evidence>
<dbReference type="EMBL" id="KB468053">
    <property type="protein sequence ID" value="PCH40238.1"/>
    <property type="molecule type" value="Genomic_DNA"/>
</dbReference>
<gene>
    <name evidence="2" type="ORF">WOLCODRAFT_136741</name>
</gene>
<dbReference type="InterPro" id="IPR011333">
    <property type="entry name" value="SKP1/BTB/POZ_sf"/>
</dbReference>
<feature type="region of interest" description="Disordered" evidence="1">
    <location>
        <begin position="228"/>
        <end position="260"/>
    </location>
</feature>
<dbReference type="STRING" id="742152.A0A2H3JR57"/>
<dbReference type="AlphaFoldDB" id="A0A2H3JR57"/>
<evidence type="ECO:0000313" key="3">
    <source>
        <dbReference type="Proteomes" id="UP000218811"/>
    </source>
</evidence>
<protein>
    <recommendedName>
        <fullName evidence="4">BTB domain-containing protein</fullName>
    </recommendedName>
</protein>
<proteinExistence type="predicted"/>
<dbReference type="OrthoDB" id="3157337at2759"/>
<keyword evidence="3" id="KW-1185">Reference proteome</keyword>